<evidence type="ECO:0000313" key="1">
    <source>
        <dbReference type="EMBL" id="TGZ68534.1"/>
    </source>
</evidence>
<proteinExistence type="predicted"/>
<protein>
    <submittedName>
        <fullName evidence="1">Uncharacterized protein</fullName>
    </submittedName>
</protein>
<dbReference type="AlphaFoldDB" id="A0A4V6RH24"/>
<name>A0A4V6RH24_OPIFE</name>
<sequence length="91" mass="10317">MANNLTLFCHYKEQGFSTVEVYDSEASVLNTDVMLSMMMMMTVEVLVVQHVWWIKAQKPVHPQLVTAQWCSDVYTLTPSLSSNTMAMVAAR</sequence>
<accession>A0A4V6RH24</accession>
<organism evidence="1 2">
    <name type="scientific">Opisthorchis felineus</name>
    <dbReference type="NCBI Taxonomy" id="147828"/>
    <lineage>
        <taxon>Eukaryota</taxon>
        <taxon>Metazoa</taxon>
        <taxon>Spiralia</taxon>
        <taxon>Lophotrochozoa</taxon>
        <taxon>Platyhelminthes</taxon>
        <taxon>Trematoda</taxon>
        <taxon>Digenea</taxon>
        <taxon>Opisthorchiida</taxon>
        <taxon>Opisthorchiata</taxon>
        <taxon>Opisthorchiidae</taxon>
        <taxon>Opisthorchis</taxon>
    </lineage>
</organism>
<dbReference type="EMBL" id="SJOL01006361">
    <property type="protein sequence ID" value="TGZ68534.1"/>
    <property type="molecule type" value="Genomic_DNA"/>
</dbReference>
<gene>
    <name evidence="1" type="ORF">CRM22_004211</name>
</gene>
<dbReference type="Proteomes" id="UP000308267">
    <property type="component" value="Unassembled WGS sequence"/>
</dbReference>
<comment type="caution">
    <text evidence="1">The sequence shown here is derived from an EMBL/GenBank/DDBJ whole genome shotgun (WGS) entry which is preliminary data.</text>
</comment>
<keyword evidence="2" id="KW-1185">Reference proteome</keyword>
<evidence type="ECO:0000313" key="2">
    <source>
        <dbReference type="Proteomes" id="UP000308267"/>
    </source>
</evidence>
<reference evidence="1 2" key="1">
    <citation type="journal article" date="2019" name="BMC Genomics">
        <title>New insights from Opisthorchis felineus genome: update on genomics of the epidemiologically important liver flukes.</title>
        <authorList>
            <person name="Ershov N.I."/>
            <person name="Mordvinov V.A."/>
            <person name="Prokhortchouk E.B."/>
            <person name="Pakharukova M.Y."/>
            <person name="Gunbin K.V."/>
            <person name="Ustyantsev K."/>
            <person name="Genaev M.A."/>
            <person name="Blinov A.G."/>
            <person name="Mazur A."/>
            <person name="Boulygina E."/>
            <person name="Tsygankova S."/>
            <person name="Khrameeva E."/>
            <person name="Chekanov N."/>
            <person name="Fan G."/>
            <person name="Xiao A."/>
            <person name="Zhang H."/>
            <person name="Xu X."/>
            <person name="Yang H."/>
            <person name="Solovyev V."/>
            <person name="Lee S.M."/>
            <person name="Liu X."/>
            <person name="Afonnikov D.A."/>
            <person name="Skryabin K.G."/>
        </authorList>
    </citation>
    <scope>NUCLEOTIDE SEQUENCE [LARGE SCALE GENOMIC DNA]</scope>
    <source>
        <strain evidence="1">AK-0245</strain>
        <tissue evidence="1">Whole organism</tissue>
    </source>
</reference>